<gene>
    <name evidence="2" type="ORF">DCHRY22_LOCUS6001</name>
</gene>
<name>A0A8J2QLW8_9NEOP</name>
<protein>
    <submittedName>
        <fullName evidence="2">(African queen) hypothetical protein</fullName>
    </submittedName>
</protein>
<evidence type="ECO:0000313" key="3">
    <source>
        <dbReference type="Proteomes" id="UP000789524"/>
    </source>
</evidence>
<sequence>MAFAVINRARYKEDQGGGSSPRDTRIDALGLWEYESARMRGPRSGVSPIHPAPGSVLGDVYHPEARLISRLLRVTQ</sequence>
<evidence type="ECO:0000256" key="1">
    <source>
        <dbReference type="SAM" id="MobiDB-lite"/>
    </source>
</evidence>
<evidence type="ECO:0000313" key="2">
    <source>
        <dbReference type="EMBL" id="CAG9565095.1"/>
    </source>
</evidence>
<comment type="caution">
    <text evidence="2">The sequence shown here is derived from an EMBL/GenBank/DDBJ whole genome shotgun (WGS) entry which is preliminary data.</text>
</comment>
<organism evidence="2 3">
    <name type="scientific">Danaus chrysippus</name>
    <name type="common">African queen</name>
    <dbReference type="NCBI Taxonomy" id="151541"/>
    <lineage>
        <taxon>Eukaryota</taxon>
        <taxon>Metazoa</taxon>
        <taxon>Ecdysozoa</taxon>
        <taxon>Arthropoda</taxon>
        <taxon>Hexapoda</taxon>
        <taxon>Insecta</taxon>
        <taxon>Pterygota</taxon>
        <taxon>Neoptera</taxon>
        <taxon>Endopterygota</taxon>
        <taxon>Lepidoptera</taxon>
        <taxon>Glossata</taxon>
        <taxon>Ditrysia</taxon>
        <taxon>Papilionoidea</taxon>
        <taxon>Nymphalidae</taxon>
        <taxon>Danainae</taxon>
        <taxon>Danaini</taxon>
        <taxon>Danaina</taxon>
        <taxon>Danaus</taxon>
        <taxon>Anosia</taxon>
    </lineage>
</organism>
<proteinExistence type="predicted"/>
<dbReference type="EMBL" id="CAKASE010000052">
    <property type="protein sequence ID" value="CAG9565095.1"/>
    <property type="molecule type" value="Genomic_DNA"/>
</dbReference>
<keyword evidence="3" id="KW-1185">Reference proteome</keyword>
<dbReference type="AlphaFoldDB" id="A0A8J2QLW8"/>
<reference evidence="2" key="1">
    <citation type="submission" date="2021-09" db="EMBL/GenBank/DDBJ databases">
        <authorList>
            <person name="Martin H S."/>
        </authorList>
    </citation>
    <scope>NUCLEOTIDE SEQUENCE</scope>
</reference>
<feature type="region of interest" description="Disordered" evidence="1">
    <location>
        <begin position="1"/>
        <end position="23"/>
    </location>
</feature>
<dbReference type="Proteomes" id="UP000789524">
    <property type="component" value="Unassembled WGS sequence"/>
</dbReference>
<accession>A0A8J2QLW8</accession>